<organism evidence="5 6">
    <name type="scientific">Kosakonia sacchari</name>
    <dbReference type="NCBI Taxonomy" id="1158459"/>
    <lineage>
        <taxon>Bacteria</taxon>
        <taxon>Pseudomonadati</taxon>
        <taxon>Pseudomonadota</taxon>
        <taxon>Gammaproteobacteria</taxon>
        <taxon>Enterobacterales</taxon>
        <taxon>Enterobacteriaceae</taxon>
        <taxon>Kosakonia</taxon>
    </lineage>
</organism>
<dbReference type="Pfam" id="PF12833">
    <property type="entry name" value="HTH_18"/>
    <property type="match status" value="1"/>
</dbReference>
<dbReference type="GO" id="GO:0005829">
    <property type="term" value="C:cytosol"/>
    <property type="evidence" value="ECO:0007669"/>
    <property type="project" value="TreeGrafter"/>
</dbReference>
<dbReference type="InterPro" id="IPR020449">
    <property type="entry name" value="Tscrpt_reg_AraC-type_HTH"/>
</dbReference>
<keyword evidence="3" id="KW-0804">Transcription</keyword>
<accession>A0A1G4XQD5</accession>
<evidence type="ECO:0000313" key="6">
    <source>
        <dbReference type="Proteomes" id="UP000183569"/>
    </source>
</evidence>
<dbReference type="PRINTS" id="PR00032">
    <property type="entry name" value="HTHARAC"/>
</dbReference>
<comment type="caution">
    <text evidence="5">The sequence shown here is derived from an EMBL/GenBank/DDBJ whole genome shotgun (WGS) entry which is preliminary data.</text>
</comment>
<dbReference type="PANTHER" id="PTHR47894">
    <property type="entry name" value="HTH-TYPE TRANSCRIPTIONAL REGULATOR GADX"/>
    <property type="match status" value="1"/>
</dbReference>
<dbReference type="SMART" id="SM00342">
    <property type="entry name" value="HTH_ARAC"/>
    <property type="match status" value="1"/>
</dbReference>
<gene>
    <name evidence="5" type="ORF">SAMN02927897_01214</name>
</gene>
<dbReference type="AlphaFoldDB" id="A0A1G4XQD5"/>
<name>A0A1G4XQD5_9ENTR</name>
<reference evidence="5 6" key="1">
    <citation type="submission" date="2016-10" db="EMBL/GenBank/DDBJ databases">
        <authorList>
            <person name="Varghese N."/>
            <person name="Submissions S."/>
        </authorList>
    </citation>
    <scope>NUCLEOTIDE SEQUENCE [LARGE SCALE GENOMIC DNA]</scope>
    <source>
        <strain evidence="5 6">CGMCC 1.12102</strain>
    </source>
</reference>
<dbReference type="GO" id="GO:0000976">
    <property type="term" value="F:transcription cis-regulatory region binding"/>
    <property type="evidence" value="ECO:0007669"/>
    <property type="project" value="TreeGrafter"/>
</dbReference>
<dbReference type="GeneID" id="23845348"/>
<evidence type="ECO:0000256" key="1">
    <source>
        <dbReference type="ARBA" id="ARBA00023015"/>
    </source>
</evidence>
<dbReference type="Gene3D" id="1.10.10.60">
    <property type="entry name" value="Homeodomain-like"/>
    <property type="match status" value="1"/>
</dbReference>
<keyword evidence="1" id="KW-0805">Transcription regulation</keyword>
<evidence type="ECO:0000256" key="2">
    <source>
        <dbReference type="ARBA" id="ARBA00023125"/>
    </source>
</evidence>
<dbReference type="InterPro" id="IPR009057">
    <property type="entry name" value="Homeodomain-like_sf"/>
</dbReference>
<evidence type="ECO:0000259" key="4">
    <source>
        <dbReference type="PROSITE" id="PS01124"/>
    </source>
</evidence>
<keyword evidence="2 5" id="KW-0238">DNA-binding</keyword>
<dbReference type="SUPFAM" id="SSF46689">
    <property type="entry name" value="Homeodomain-like"/>
    <property type="match status" value="1"/>
</dbReference>
<dbReference type="PROSITE" id="PS01124">
    <property type="entry name" value="HTH_ARAC_FAMILY_2"/>
    <property type="match status" value="1"/>
</dbReference>
<evidence type="ECO:0000256" key="3">
    <source>
        <dbReference type="ARBA" id="ARBA00023163"/>
    </source>
</evidence>
<dbReference type="GO" id="GO:0003700">
    <property type="term" value="F:DNA-binding transcription factor activity"/>
    <property type="evidence" value="ECO:0007669"/>
    <property type="project" value="InterPro"/>
</dbReference>
<dbReference type="InterPro" id="IPR018060">
    <property type="entry name" value="HTH_AraC"/>
</dbReference>
<dbReference type="RefSeq" id="WP_017457229.1">
    <property type="nucleotide sequence ID" value="NZ_FMUI01000003.1"/>
</dbReference>
<dbReference type="Proteomes" id="UP000183569">
    <property type="component" value="Unassembled WGS sequence"/>
</dbReference>
<sequence length="280" mass="31145">MISPALHADARETEILLNALLDLVRSEHAFPCCCLRAMQSWQVNKFQVDGATFSFPLRGTFRYREQNQWLCVSPGEMLVFPNARSIDIECTPDPDSGEFLALTVLMAEEQLEAARLLLRVLPPAEPGNIAAERLAQFIAPMTRWVAALRAGNRTLSIHAMLEIVLRLFEMGHHGLLRLQPPGIAMTIRNMVSGDPAHHWSTGEIEERLNISGATLRRRLAAENTTLSAVITDARIADALQLLMTTRIPIKSVAARVGYASVASFSRQFNKRYGAEPSVFR</sequence>
<proteinExistence type="predicted"/>
<feature type="domain" description="HTH araC/xylS-type" evidence="4">
    <location>
        <begin position="185"/>
        <end position="280"/>
    </location>
</feature>
<dbReference type="EMBL" id="FMUI01000003">
    <property type="protein sequence ID" value="SCX43377.1"/>
    <property type="molecule type" value="Genomic_DNA"/>
</dbReference>
<protein>
    <submittedName>
        <fullName evidence="5">AraC-type DNA-binding protein</fullName>
    </submittedName>
</protein>
<dbReference type="PANTHER" id="PTHR47894:SF4">
    <property type="entry name" value="HTH-TYPE TRANSCRIPTIONAL REGULATOR GADX"/>
    <property type="match status" value="1"/>
</dbReference>
<evidence type="ECO:0000313" key="5">
    <source>
        <dbReference type="EMBL" id="SCX43377.1"/>
    </source>
</evidence>